<dbReference type="InterPro" id="IPR044651">
    <property type="entry name" value="OTSB-like"/>
</dbReference>
<reference evidence="3" key="1">
    <citation type="submission" date="2020-08" db="EMBL/GenBank/DDBJ databases">
        <authorList>
            <person name="Hu Y."/>
            <person name="Nguyen S.V."/>
            <person name="Li F."/>
            <person name="Fanning S."/>
        </authorList>
    </citation>
    <scope>NUCLEOTIDE SEQUENCE</scope>
    <source>
        <strain evidence="3">SYSU D8009</strain>
    </source>
</reference>
<dbReference type="Proteomes" id="UP000600101">
    <property type="component" value="Unassembled WGS sequence"/>
</dbReference>
<dbReference type="EMBL" id="JACOMF010000040">
    <property type="protein sequence ID" value="MBC4018024.1"/>
    <property type="molecule type" value="Genomic_DNA"/>
</dbReference>
<dbReference type="GO" id="GO:0005992">
    <property type="term" value="P:trehalose biosynthetic process"/>
    <property type="evidence" value="ECO:0007669"/>
    <property type="project" value="InterPro"/>
</dbReference>
<dbReference type="SUPFAM" id="SSF56784">
    <property type="entry name" value="HAD-like"/>
    <property type="match status" value="1"/>
</dbReference>
<evidence type="ECO:0000256" key="2">
    <source>
        <dbReference type="RuleBase" id="RU361117"/>
    </source>
</evidence>
<evidence type="ECO:0000256" key="1">
    <source>
        <dbReference type="ARBA" id="ARBA00022801"/>
    </source>
</evidence>
<proteinExistence type="inferred from homology"/>
<keyword evidence="4" id="KW-1185">Reference proteome</keyword>
<dbReference type="NCBIfam" id="TIGR00685">
    <property type="entry name" value="T6PP"/>
    <property type="match status" value="1"/>
</dbReference>
<keyword evidence="2" id="KW-0479">Metal-binding</keyword>
<dbReference type="EC" id="3.1.3.12" evidence="2"/>
<dbReference type="InterPro" id="IPR036412">
    <property type="entry name" value="HAD-like_sf"/>
</dbReference>
<dbReference type="InterPro" id="IPR023214">
    <property type="entry name" value="HAD_sf"/>
</dbReference>
<dbReference type="GO" id="GO:0046872">
    <property type="term" value="F:metal ion binding"/>
    <property type="evidence" value="ECO:0007669"/>
    <property type="project" value="UniProtKB-KW"/>
</dbReference>
<comment type="catalytic activity">
    <reaction evidence="2">
        <text>alpha,alpha-trehalose 6-phosphate + H2O = alpha,alpha-trehalose + phosphate</text>
        <dbReference type="Rhea" id="RHEA:23420"/>
        <dbReference type="ChEBI" id="CHEBI:15377"/>
        <dbReference type="ChEBI" id="CHEBI:16551"/>
        <dbReference type="ChEBI" id="CHEBI:43474"/>
        <dbReference type="ChEBI" id="CHEBI:58429"/>
        <dbReference type="EC" id="3.1.3.12"/>
    </reaction>
</comment>
<keyword evidence="2" id="KW-0460">Magnesium</keyword>
<dbReference type="RefSeq" id="WP_186772780.1">
    <property type="nucleotide sequence ID" value="NZ_JACOMF010000040.1"/>
</dbReference>
<comment type="pathway">
    <text evidence="2">Glycan biosynthesis; trehalose biosynthesis.</text>
</comment>
<dbReference type="Pfam" id="PF02358">
    <property type="entry name" value="Trehalose_PPase"/>
    <property type="match status" value="1"/>
</dbReference>
<gene>
    <name evidence="3" type="primary">otsB</name>
    <name evidence="3" type="ORF">H7965_22240</name>
</gene>
<dbReference type="PANTHER" id="PTHR43768">
    <property type="entry name" value="TREHALOSE 6-PHOSPHATE PHOSPHATASE"/>
    <property type="match status" value="1"/>
</dbReference>
<evidence type="ECO:0000313" key="3">
    <source>
        <dbReference type="EMBL" id="MBC4018024.1"/>
    </source>
</evidence>
<evidence type="ECO:0000313" key="4">
    <source>
        <dbReference type="Proteomes" id="UP000600101"/>
    </source>
</evidence>
<accession>A0A9X0UEL8</accession>
<dbReference type="GO" id="GO:0004805">
    <property type="term" value="F:trehalose-phosphatase activity"/>
    <property type="evidence" value="ECO:0007669"/>
    <property type="project" value="UniProtKB-EC"/>
</dbReference>
<comment type="function">
    <text evidence="2">Removes the phosphate from trehalose 6-phosphate to produce free trehalose.</text>
</comment>
<protein>
    <recommendedName>
        <fullName evidence="2">Trehalose 6-phosphate phosphatase</fullName>
        <ecNumber evidence="2">3.1.3.12</ecNumber>
    </recommendedName>
</protein>
<comment type="similarity">
    <text evidence="2">Belongs to the trehalose phosphatase family.</text>
</comment>
<sequence length="263" mass="27732">MPDSLSLPPPPLVPGLGPIARAALFLDFDGTLVEIAERPDAIRVAPALPGLLKRLGEGLAGALAVVSGRPLRDLDHYLPVPIAKAGDHGASLRPDPLGPPELPDLPHPPAAWRVQANALVARHPGALIEDKAHGFVLHYRQAPDAGPEAAALLARLVAEDPAGFGLLEARMAWEIRPRGPSKATAVRALMARPPFNGRVPVFIGDDVTDEEGMEACRSLGGHGWQLEEAFGSPAVLRDWLARAVAPDDPDAVLPPLVTEPHSP</sequence>
<name>A0A9X0UEL8_9PROT</name>
<dbReference type="Gene3D" id="3.40.50.1000">
    <property type="entry name" value="HAD superfamily/HAD-like"/>
    <property type="match status" value="1"/>
</dbReference>
<dbReference type="Gene3D" id="3.30.70.1020">
    <property type="entry name" value="Trehalose-6-phosphate phosphatase related protein, domain 2"/>
    <property type="match status" value="1"/>
</dbReference>
<comment type="caution">
    <text evidence="3">The sequence shown here is derived from an EMBL/GenBank/DDBJ whole genome shotgun (WGS) entry which is preliminary data.</text>
</comment>
<dbReference type="PANTHER" id="PTHR43768:SF3">
    <property type="entry name" value="TREHALOSE 6-PHOSPHATE PHOSPHATASE"/>
    <property type="match status" value="1"/>
</dbReference>
<organism evidence="3 4">
    <name type="scientific">Siccirubricoccus deserti</name>
    <dbReference type="NCBI Taxonomy" id="2013562"/>
    <lineage>
        <taxon>Bacteria</taxon>
        <taxon>Pseudomonadati</taxon>
        <taxon>Pseudomonadota</taxon>
        <taxon>Alphaproteobacteria</taxon>
        <taxon>Acetobacterales</taxon>
        <taxon>Roseomonadaceae</taxon>
        <taxon>Siccirubricoccus</taxon>
    </lineage>
</organism>
<dbReference type="InterPro" id="IPR003337">
    <property type="entry name" value="Trehalose_PPase"/>
</dbReference>
<comment type="cofactor">
    <cofactor evidence="2">
        <name>Mg(2+)</name>
        <dbReference type="ChEBI" id="CHEBI:18420"/>
    </cofactor>
</comment>
<keyword evidence="1 2" id="KW-0378">Hydrolase</keyword>
<dbReference type="AlphaFoldDB" id="A0A9X0UEL8"/>